<evidence type="ECO:0000313" key="2">
    <source>
        <dbReference type="EMBL" id="MCT4334419.1"/>
    </source>
</evidence>
<organism evidence="2 3">
    <name type="scientific">Paracoccus maritimus</name>
    <dbReference type="NCBI Taxonomy" id="2933292"/>
    <lineage>
        <taxon>Bacteria</taxon>
        <taxon>Pseudomonadati</taxon>
        <taxon>Pseudomonadota</taxon>
        <taxon>Alphaproteobacteria</taxon>
        <taxon>Rhodobacterales</taxon>
        <taxon>Paracoccaceae</taxon>
        <taxon>Paracoccus</taxon>
    </lineage>
</organism>
<proteinExistence type="predicted"/>
<dbReference type="Proteomes" id="UP001320702">
    <property type="component" value="Unassembled WGS sequence"/>
</dbReference>
<dbReference type="EMBL" id="JANAVZ010000011">
    <property type="protein sequence ID" value="MCT4334419.1"/>
    <property type="molecule type" value="Genomic_DNA"/>
</dbReference>
<gene>
    <name evidence="2" type="ORF">MU516_16280</name>
</gene>
<protein>
    <submittedName>
        <fullName evidence="2">Uncharacterized protein</fullName>
    </submittedName>
</protein>
<evidence type="ECO:0000256" key="1">
    <source>
        <dbReference type="SAM" id="MobiDB-lite"/>
    </source>
</evidence>
<name>A0ABT2KCZ5_9RHOB</name>
<dbReference type="RefSeq" id="WP_260278333.1">
    <property type="nucleotide sequence ID" value="NZ_JANAVZ010000011.1"/>
</dbReference>
<reference evidence="2 3" key="1">
    <citation type="submission" date="2022-04" db="EMBL/GenBank/DDBJ databases">
        <title>Paracoccus sp. YLB-12 draft genome sequence.</title>
        <authorList>
            <person name="Yu L."/>
        </authorList>
    </citation>
    <scope>NUCLEOTIDE SEQUENCE [LARGE SCALE GENOMIC DNA]</scope>
    <source>
        <strain evidence="2 3">YLB-12</strain>
    </source>
</reference>
<keyword evidence="3" id="KW-1185">Reference proteome</keyword>
<comment type="caution">
    <text evidence="2">The sequence shown here is derived from an EMBL/GenBank/DDBJ whole genome shotgun (WGS) entry which is preliminary data.</text>
</comment>
<evidence type="ECO:0000313" key="3">
    <source>
        <dbReference type="Proteomes" id="UP001320702"/>
    </source>
</evidence>
<feature type="compositionally biased region" description="Basic and acidic residues" evidence="1">
    <location>
        <begin position="14"/>
        <end position="33"/>
    </location>
</feature>
<feature type="region of interest" description="Disordered" evidence="1">
    <location>
        <begin position="1"/>
        <end position="36"/>
    </location>
</feature>
<sequence>MANTSLLKKGAPPSREKAPSVIEADPRPAEGKKKPLQVMVPPEVFDAFSARAGEEFGFSKGAKSQFFMAMWEAYRSMKR</sequence>
<accession>A0ABT2KCZ5</accession>